<proteinExistence type="predicted"/>
<dbReference type="Proteomes" id="UP000095282">
    <property type="component" value="Unplaced"/>
</dbReference>
<reference evidence="2" key="1">
    <citation type="submission" date="2016-11" db="UniProtKB">
        <authorList>
            <consortium name="WormBaseParasite"/>
        </authorList>
    </citation>
    <scope>IDENTIFICATION</scope>
</reference>
<keyword evidence="1" id="KW-1185">Reference proteome</keyword>
<organism evidence="1 2">
    <name type="scientific">Caenorhabditis tropicalis</name>
    <dbReference type="NCBI Taxonomy" id="1561998"/>
    <lineage>
        <taxon>Eukaryota</taxon>
        <taxon>Metazoa</taxon>
        <taxon>Ecdysozoa</taxon>
        <taxon>Nematoda</taxon>
        <taxon>Chromadorea</taxon>
        <taxon>Rhabditida</taxon>
        <taxon>Rhabditina</taxon>
        <taxon>Rhabditomorpha</taxon>
        <taxon>Rhabditoidea</taxon>
        <taxon>Rhabditidae</taxon>
        <taxon>Peloderinae</taxon>
        <taxon>Caenorhabditis</taxon>
    </lineage>
</organism>
<protein>
    <submittedName>
        <fullName evidence="2">SAM domain-containing protein</fullName>
    </submittedName>
</protein>
<accession>A0A1I7UKV9</accession>
<sequence length="153" mass="17502">MHGNRIPRVVRRRSRRDVTVAQLAEAVREVQMEKAAPLPDEELAMEIDDPLVDHRPPKIDKVVCDVIVPQGAGLYYQLWTTAEVTQWISLFYKNPSATRVIQDLHISGVSLHYCFLDPETSGEWCHHNGITPWGALRIRMVLGRVHNLFYGYG</sequence>
<dbReference type="AlphaFoldDB" id="A0A1I7UKV9"/>
<dbReference type="WBParaSite" id="Csp11.Scaffold630.g16975.t1">
    <property type="protein sequence ID" value="Csp11.Scaffold630.g16975.t1"/>
    <property type="gene ID" value="Csp11.Scaffold630.g16975"/>
</dbReference>
<dbReference type="eggNOG" id="ENOG502TIRT">
    <property type="taxonomic scope" value="Eukaryota"/>
</dbReference>
<name>A0A1I7UKV9_9PELO</name>
<evidence type="ECO:0000313" key="1">
    <source>
        <dbReference type="Proteomes" id="UP000095282"/>
    </source>
</evidence>
<evidence type="ECO:0000313" key="2">
    <source>
        <dbReference type="WBParaSite" id="Csp11.Scaffold630.g16975.t1"/>
    </source>
</evidence>